<accession>A0ABU4VL18</accession>
<comment type="caution">
    <text evidence="2">The sequence shown here is derived from an EMBL/GenBank/DDBJ whole genome shotgun (WGS) entry which is preliminary data.</text>
</comment>
<feature type="region of interest" description="Disordered" evidence="1">
    <location>
        <begin position="40"/>
        <end position="65"/>
    </location>
</feature>
<evidence type="ECO:0000256" key="1">
    <source>
        <dbReference type="SAM" id="MobiDB-lite"/>
    </source>
</evidence>
<dbReference type="RefSeq" id="WP_319954686.1">
    <property type="nucleotide sequence ID" value="NZ_JAXAVX010000006.1"/>
</dbReference>
<keyword evidence="3" id="KW-1185">Reference proteome</keyword>
<organism evidence="2 3">
    <name type="scientific">Patulibacter brassicae</name>
    <dbReference type="NCBI Taxonomy" id="1705717"/>
    <lineage>
        <taxon>Bacteria</taxon>
        <taxon>Bacillati</taxon>
        <taxon>Actinomycetota</taxon>
        <taxon>Thermoleophilia</taxon>
        <taxon>Solirubrobacterales</taxon>
        <taxon>Patulibacteraceae</taxon>
        <taxon>Patulibacter</taxon>
    </lineage>
</organism>
<dbReference type="EMBL" id="JAXAVX010000006">
    <property type="protein sequence ID" value="MDX8152532.1"/>
    <property type="molecule type" value="Genomic_DNA"/>
</dbReference>
<dbReference type="Proteomes" id="UP001277761">
    <property type="component" value="Unassembled WGS sequence"/>
</dbReference>
<evidence type="ECO:0000313" key="3">
    <source>
        <dbReference type="Proteomes" id="UP001277761"/>
    </source>
</evidence>
<reference evidence="2 3" key="1">
    <citation type="submission" date="2023-11" db="EMBL/GenBank/DDBJ databases">
        <authorList>
            <person name="Xu M."/>
            <person name="Jiang T."/>
        </authorList>
    </citation>
    <scope>NUCLEOTIDE SEQUENCE [LARGE SCALE GENOMIC DNA]</scope>
    <source>
        <strain evidence="2 3">SD</strain>
    </source>
</reference>
<sequence length="65" mass="6917">MPGSLDLAGMLAALEGRRPPAPRHPLDELTLAGHRARAGLRAFGPERVEPDPARPAPARPRPHGD</sequence>
<evidence type="ECO:0000313" key="2">
    <source>
        <dbReference type="EMBL" id="MDX8152532.1"/>
    </source>
</evidence>
<name>A0ABU4VL18_9ACTN</name>
<protein>
    <submittedName>
        <fullName evidence="2">Uncharacterized protein</fullName>
    </submittedName>
</protein>
<proteinExistence type="predicted"/>
<gene>
    <name evidence="2" type="ORF">SK069_13075</name>
</gene>